<accession>A0A7L4ZKH0</accession>
<evidence type="ECO:0000313" key="3">
    <source>
        <dbReference type="EMBL" id="QHI39274.1"/>
    </source>
</evidence>
<protein>
    <submittedName>
        <fullName evidence="2">Uncharacterized protein</fullName>
    </submittedName>
</protein>
<evidence type="ECO:0000313" key="1">
    <source>
        <dbReference type="EMBL" id="QHI36138.1"/>
    </source>
</evidence>
<organism evidence="2 4">
    <name type="scientific">Kordia antarctica</name>
    <dbReference type="NCBI Taxonomy" id="1218801"/>
    <lineage>
        <taxon>Bacteria</taxon>
        <taxon>Pseudomonadati</taxon>
        <taxon>Bacteroidota</taxon>
        <taxon>Flavobacteriia</taxon>
        <taxon>Flavobacteriales</taxon>
        <taxon>Flavobacteriaceae</taxon>
        <taxon>Kordia</taxon>
    </lineage>
</organism>
<dbReference type="Proteomes" id="UP000464657">
    <property type="component" value="Chromosome"/>
</dbReference>
<dbReference type="AlphaFoldDB" id="A0A7L4ZKH0"/>
<dbReference type="EMBL" id="CP019288">
    <property type="protein sequence ID" value="QHI36138.1"/>
    <property type="molecule type" value="Genomic_DNA"/>
</dbReference>
<dbReference type="EMBL" id="CP019288">
    <property type="protein sequence ID" value="QHI36716.1"/>
    <property type="molecule type" value="Genomic_DNA"/>
</dbReference>
<gene>
    <name evidence="1" type="ORF">IMCC3317_14970</name>
    <name evidence="2" type="ORF">IMCC3317_20860</name>
    <name evidence="3" type="ORF">IMCC3317_46790</name>
</gene>
<dbReference type="KEGG" id="kan:IMCC3317_46790"/>
<evidence type="ECO:0000313" key="4">
    <source>
        <dbReference type="Proteomes" id="UP000464657"/>
    </source>
</evidence>
<reference evidence="2 4" key="1">
    <citation type="journal article" date="2013" name="Int. J. Syst. Evol. Microbiol.">
        <title>Kordia antarctica sp. nov., isolated from Antarctic seawater.</title>
        <authorList>
            <person name="Baek K."/>
            <person name="Choi A."/>
            <person name="Kang I."/>
            <person name="Lee K."/>
            <person name="Cho J.C."/>
        </authorList>
    </citation>
    <scope>NUCLEOTIDE SEQUENCE [LARGE SCALE GENOMIC DNA]</scope>
    <source>
        <strain evidence="2 4">IMCC3317</strain>
    </source>
</reference>
<sequence>MFLLMFIYYFVSKIIAANQYVNELLILYLYTPKSFPLKAGANIKPFFVSNKTFLRFFFEAVFSNFLPLFNQSFIIRTVLNPLPFLADANIQPFYIFQKNILNYFL</sequence>
<keyword evidence="4" id="KW-1185">Reference proteome</keyword>
<dbReference type="KEGG" id="kan:IMCC3317_14970"/>
<evidence type="ECO:0000313" key="2">
    <source>
        <dbReference type="EMBL" id="QHI36716.1"/>
    </source>
</evidence>
<reference evidence="2" key="2">
    <citation type="submission" date="2017-01" db="EMBL/GenBank/DDBJ databases">
        <authorList>
            <person name="Cho J.-C."/>
        </authorList>
    </citation>
    <scope>NUCLEOTIDE SEQUENCE</scope>
    <source>
        <strain evidence="2">IMCC3317</strain>
    </source>
</reference>
<proteinExistence type="predicted"/>
<name>A0A7L4ZKH0_9FLAO</name>
<dbReference type="KEGG" id="kan:IMCC3317_20860"/>
<dbReference type="EMBL" id="CP019288">
    <property type="protein sequence ID" value="QHI39274.1"/>
    <property type="molecule type" value="Genomic_DNA"/>
</dbReference>